<organism evidence="2 3">
    <name type="scientific">Chaetoceros tenuissimus</name>
    <dbReference type="NCBI Taxonomy" id="426638"/>
    <lineage>
        <taxon>Eukaryota</taxon>
        <taxon>Sar</taxon>
        <taxon>Stramenopiles</taxon>
        <taxon>Ochrophyta</taxon>
        <taxon>Bacillariophyta</taxon>
        <taxon>Coscinodiscophyceae</taxon>
        <taxon>Chaetocerotophycidae</taxon>
        <taxon>Chaetocerotales</taxon>
        <taxon>Chaetocerotaceae</taxon>
        <taxon>Chaetoceros</taxon>
    </lineage>
</organism>
<evidence type="ECO:0000313" key="3">
    <source>
        <dbReference type="Proteomes" id="UP001054902"/>
    </source>
</evidence>
<comment type="caution">
    <text evidence="2">The sequence shown here is derived from an EMBL/GenBank/DDBJ whole genome shotgun (WGS) entry which is preliminary data.</text>
</comment>
<name>A0AAD3D7F4_9STRA</name>
<feature type="region of interest" description="Disordered" evidence="1">
    <location>
        <begin position="84"/>
        <end position="127"/>
    </location>
</feature>
<feature type="compositionally biased region" description="Polar residues" evidence="1">
    <location>
        <begin position="110"/>
        <end position="119"/>
    </location>
</feature>
<feature type="region of interest" description="Disordered" evidence="1">
    <location>
        <begin position="143"/>
        <end position="162"/>
    </location>
</feature>
<feature type="compositionally biased region" description="Pro residues" evidence="1">
    <location>
        <begin position="186"/>
        <end position="196"/>
    </location>
</feature>
<feature type="compositionally biased region" description="Basic and acidic residues" evidence="1">
    <location>
        <begin position="206"/>
        <end position="236"/>
    </location>
</feature>
<reference evidence="2 3" key="1">
    <citation type="journal article" date="2021" name="Sci. Rep.">
        <title>The genome of the diatom Chaetoceros tenuissimus carries an ancient integrated fragment of an extant virus.</title>
        <authorList>
            <person name="Hongo Y."/>
            <person name="Kimura K."/>
            <person name="Takaki Y."/>
            <person name="Yoshida Y."/>
            <person name="Baba S."/>
            <person name="Kobayashi G."/>
            <person name="Nagasaki K."/>
            <person name="Hano T."/>
            <person name="Tomaru Y."/>
        </authorList>
    </citation>
    <scope>NUCLEOTIDE SEQUENCE [LARGE SCALE GENOMIC DNA]</scope>
    <source>
        <strain evidence="2 3">NIES-3715</strain>
    </source>
</reference>
<feature type="compositionally biased region" description="Basic and acidic residues" evidence="1">
    <location>
        <begin position="706"/>
        <end position="725"/>
    </location>
</feature>
<accession>A0AAD3D7F4</accession>
<dbReference type="AlphaFoldDB" id="A0AAD3D7F4"/>
<feature type="region of interest" description="Disordered" evidence="1">
    <location>
        <begin position="634"/>
        <end position="725"/>
    </location>
</feature>
<dbReference type="EMBL" id="BLLK01000058">
    <property type="protein sequence ID" value="GFH57389.1"/>
    <property type="molecule type" value="Genomic_DNA"/>
</dbReference>
<feature type="compositionally biased region" description="Basic and acidic residues" evidence="1">
    <location>
        <begin position="280"/>
        <end position="294"/>
    </location>
</feature>
<evidence type="ECO:0000313" key="2">
    <source>
        <dbReference type="EMBL" id="GFH57389.1"/>
    </source>
</evidence>
<feature type="region of interest" description="Disordered" evidence="1">
    <location>
        <begin position="32"/>
        <end position="63"/>
    </location>
</feature>
<dbReference type="Proteomes" id="UP001054902">
    <property type="component" value="Unassembled WGS sequence"/>
</dbReference>
<sequence length="725" mass="82578">MPQLEIETIRQKPPSGHNIEMNIMDYGGGYRYGDARSIPPQSRGVREEDLGTHPSYISPASRSYYQQEYNPKYSEASYSYRDGAGEYQETSSRRSFPTVSTYDYEHGTPISHTPRQYVSSGRRDPYHEQLLPPPPPPIMSLSPQRSYPHESLPRGRMLPQPRSFDYAERGDVDVHRREVMYRGGSPTPPPFYPPHPAIYRYGPPRHPSEMSPRREISPSRRDLSPRRDVRNEEYIKLARSTDSADYKKSPVKKEEPPSPSKGDVNDALLLVNFGKQAGGKSDDEKSSGSVDRAKTPSPSTLQKSSQAVTPSLSTRFVKDLLQDDGQVKRKEENNTLKNKVSEESHGPTGVDEHTPTFSIKTENEQATKKEQTKLPPHPLLLPGDDDSRQVPRERGFHRASVSTDTDMFYPGQETFSRLHPRYAPHEHPKAPQMRPSHGGFPRGLHPEEGYYPRAPMRPPPFYGTPRRPPPMHDESISFHSPGGFSYESRMHPHPYAHGPIPHYPHPFPGHYGRFYGDFHPPSAYAKKQDREEFNPAGKTVLRRKCAWKNYPELEQFLIDNRDEYLKHSAMNYTQEQKQYNNELTERLLEVANKHNYVFDPNDFNFTAIRDRIRCYYKSYVQNCKKRGIPISYKTSAKKAKTDKEAEDDTDSNPNEFKEAAAEQEGGKDDKSQPSEAKVEAGGGDSTLASNDGEIKEETGTVVQTEPSEKKEIENESESKLGELKK</sequence>
<evidence type="ECO:0000256" key="1">
    <source>
        <dbReference type="SAM" id="MobiDB-lite"/>
    </source>
</evidence>
<feature type="compositionally biased region" description="Basic and acidic residues" evidence="1">
    <location>
        <begin position="655"/>
        <end position="678"/>
    </location>
</feature>
<feature type="compositionally biased region" description="Polar residues" evidence="1">
    <location>
        <begin position="296"/>
        <end position="314"/>
    </location>
</feature>
<feature type="compositionally biased region" description="Basic and acidic residues" evidence="1">
    <location>
        <begin position="361"/>
        <end position="372"/>
    </location>
</feature>
<protein>
    <submittedName>
        <fullName evidence="2">Uncharacterized protein</fullName>
    </submittedName>
</protein>
<feature type="region of interest" description="Disordered" evidence="1">
    <location>
        <begin position="182"/>
        <end position="389"/>
    </location>
</feature>
<keyword evidence="3" id="KW-1185">Reference proteome</keyword>
<feature type="compositionally biased region" description="Basic and acidic residues" evidence="1">
    <location>
        <begin position="242"/>
        <end position="256"/>
    </location>
</feature>
<proteinExistence type="predicted"/>
<feature type="compositionally biased region" description="Basic and acidic residues" evidence="1">
    <location>
        <begin position="316"/>
        <end position="354"/>
    </location>
</feature>
<gene>
    <name evidence="2" type="ORF">CTEN210_13865</name>
</gene>
<feature type="compositionally biased region" description="Polar residues" evidence="1">
    <location>
        <begin position="88"/>
        <end position="101"/>
    </location>
</feature>